<evidence type="ECO:0000313" key="2">
    <source>
        <dbReference type="Proteomes" id="UP000244081"/>
    </source>
</evidence>
<evidence type="ECO:0000313" key="1">
    <source>
        <dbReference type="EMBL" id="PTW59290.1"/>
    </source>
</evidence>
<comment type="caution">
    <text evidence="1">The sequence shown here is derived from an EMBL/GenBank/DDBJ whole genome shotgun (WGS) entry which is preliminary data.</text>
</comment>
<dbReference type="AlphaFoldDB" id="A0A2T5V6B2"/>
<reference evidence="1 2" key="1">
    <citation type="submission" date="2018-04" db="EMBL/GenBank/DDBJ databases">
        <title>Genomic Encyclopedia of Archaeal and Bacterial Type Strains, Phase II (KMG-II): from individual species to whole genera.</title>
        <authorList>
            <person name="Goeker M."/>
        </authorList>
    </citation>
    <scope>NUCLEOTIDE SEQUENCE [LARGE SCALE GENOMIC DNA]</scope>
    <source>
        <strain evidence="1 2">DSM 23382</strain>
    </source>
</reference>
<proteinExistence type="predicted"/>
<keyword evidence="2" id="KW-1185">Reference proteome</keyword>
<dbReference type="EMBL" id="QAYG01000007">
    <property type="protein sequence ID" value="PTW59290.1"/>
    <property type="molecule type" value="Genomic_DNA"/>
</dbReference>
<gene>
    <name evidence="1" type="ORF">C8N35_1073</name>
</gene>
<accession>A0A2T5V6B2</accession>
<dbReference type="Proteomes" id="UP000244081">
    <property type="component" value="Unassembled WGS sequence"/>
</dbReference>
<sequence length="63" mass="7191">MCRRISERPPKHCDEVAGRCVAESVGYDSHRIAACEHFERMRQLRLLSPLRKAQSCLGQHEAA</sequence>
<organism evidence="1 2">
    <name type="scientific">Breoghania corrubedonensis</name>
    <dbReference type="NCBI Taxonomy" id="665038"/>
    <lineage>
        <taxon>Bacteria</taxon>
        <taxon>Pseudomonadati</taxon>
        <taxon>Pseudomonadota</taxon>
        <taxon>Alphaproteobacteria</taxon>
        <taxon>Hyphomicrobiales</taxon>
        <taxon>Stappiaceae</taxon>
        <taxon>Breoghania</taxon>
    </lineage>
</organism>
<protein>
    <submittedName>
        <fullName evidence="1">Uncharacterized protein</fullName>
    </submittedName>
</protein>
<name>A0A2T5V6B2_9HYPH</name>